<gene>
    <name evidence="1" type="ORF">GH810_01605</name>
</gene>
<sequence length="125" mass="13999">MYLAMTMDGENLESNISQRFEECNYLLVVNTDDLSVNVIENKEDITAVKLAQNVIDFNCEGIITGVFSNLEAFDILADACITRYLGSGYSGMKTLDLMKKRELKLIKNINGTDQCDGNHHHSSNE</sequence>
<dbReference type="Gene3D" id="3.30.420.130">
    <property type="entry name" value="Dinitrogenase iron-molybdenum cofactor biosynthesis domain"/>
    <property type="match status" value="1"/>
</dbReference>
<evidence type="ECO:0008006" key="3">
    <source>
        <dbReference type="Google" id="ProtNLM"/>
    </source>
</evidence>
<name>A0A923HRE9_9FIRM</name>
<protein>
    <recommendedName>
        <fullName evidence="3">Dinitrogenase iron-molybdenum cofactor biosynthesis domain-containing protein</fullName>
    </recommendedName>
</protein>
<reference evidence="1" key="1">
    <citation type="submission" date="2019-10" db="EMBL/GenBank/DDBJ databases">
        <authorList>
            <person name="Ross D.E."/>
            <person name="Gulliver D."/>
        </authorList>
    </citation>
    <scope>NUCLEOTIDE SEQUENCE</scope>
    <source>
        <strain evidence="1">DER-2019</strain>
    </source>
</reference>
<dbReference type="InterPro" id="IPR036105">
    <property type="entry name" value="DiNase_FeMo-co_biosyn_sf"/>
</dbReference>
<evidence type="ECO:0000313" key="2">
    <source>
        <dbReference type="Proteomes" id="UP000616595"/>
    </source>
</evidence>
<keyword evidence="2" id="KW-1185">Reference proteome</keyword>
<dbReference type="AlphaFoldDB" id="A0A923HRE9"/>
<dbReference type="RefSeq" id="WP_148565624.1">
    <property type="nucleotide sequence ID" value="NZ_RXYA01000001.1"/>
</dbReference>
<proteinExistence type="predicted"/>
<dbReference type="Proteomes" id="UP000616595">
    <property type="component" value="Unassembled WGS sequence"/>
</dbReference>
<dbReference type="EMBL" id="WJBD01000001">
    <property type="protein sequence ID" value="MBC3887011.1"/>
    <property type="molecule type" value="Genomic_DNA"/>
</dbReference>
<dbReference type="SUPFAM" id="SSF53146">
    <property type="entry name" value="Nitrogenase accessory factor-like"/>
    <property type="match status" value="1"/>
</dbReference>
<comment type="caution">
    <text evidence="1">The sequence shown here is derived from an EMBL/GenBank/DDBJ whole genome shotgun (WGS) entry which is preliminary data.</text>
</comment>
<reference evidence="1" key="2">
    <citation type="submission" date="2020-10" db="EMBL/GenBank/DDBJ databases">
        <title>Comparative genomics of the Acetobacterium genus.</title>
        <authorList>
            <person name="Marshall C."/>
            <person name="May H."/>
            <person name="Norman S."/>
        </authorList>
    </citation>
    <scope>NUCLEOTIDE SEQUENCE</scope>
    <source>
        <strain evidence="1">DER-2019</strain>
    </source>
</reference>
<accession>A0A923HRE9</accession>
<organism evidence="1 2">
    <name type="scientific">Acetobacterium paludosum</name>
    <dbReference type="NCBI Taxonomy" id="52693"/>
    <lineage>
        <taxon>Bacteria</taxon>
        <taxon>Bacillati</taxon>
        <taxon>Bacillota</taxon>
        <taxon>Clostridia</taxon>
        <taxon>Eubacteriales</taxon>
        <taxon>Eubacteriaceae</taxon>
        <taxon>Acetobacterium</taxon>
    </lineage>
</organism>
<evidence type="ECO:0000313" key="1">
    <source>
        <dbReference type="EMBL" id="MBC3887011.1"/>
    </source>
</evidence>
<dbReference type="OrthoDB" id="9807451at2"/>